<accession>A0ABV0JPP2</accession>
<gene>
    <name evidence="1" type="ORF">NDI37_13195</name>
</gene>
<reference evidence="1 2" key="1">
    <citation type="submission" date="2022-04" db="EMBL/GenBank/DDBJ databases">
        <title>Positive selection, recombination, and allopatry shape intraspecific diversity of widespread and dominant cyanobacteria.</title>
        <authorList>
            <person name="Wei J."/>
            <person name="Shu W."/>
            <person name="Hu C."/>
        </authorList>
    </citation>
    <scope>NUCLEOTIDE SEQUENCE [LARGE SCALE GENOMIC DNA]</scope>
    <source>
        <strain evidence="1 2">GB2-A5</strain>
    </source>
</reference>
<protein>
    <submittedName>
        <fullName evidence="1">Uncharacterized protein</fullName>
    </submittedName>
</protein>
<comment type="caution">
    <text evidence="1">The sequence shown here is derived from an EMBL/GenBank/DDBJ whole genome shotgun (WGS) entry which is preliminary data.</text>
</comment>
<organism evidence="1 2">
    <name type="scientific">Funiculus sociatus GB2-A5</name>
    <dbReference type="NCBI Taxonomy" id="2933946"/>
    <lineage>
        <taxon>Bacteria</taxon>
        <taxon>Bacillati</taxon>
        <taxon>Cyanobacteriota</taxon>
        <taxon>Cyanophyceae</taxon>
        <taxon>Coleofasciculales</taxon>
        <taxon>Coleofasciculaceae</taxon>
        <taxon>Funiculus</taxon>
    </lineage>
</organism>
<evidence type="ECO:0000313" key="2">
    <source>
        <dbReference type="Proteomes" id="UP001442494"/>
    </source>
</evidence>
<dbReference type="RefSeq" id="WP_190421361.1">
    <property type="nucleotide sequence ID" value="NZ_JAMPKK010000026.1"/>
</dbReference>
<dbReference type="EMBL" id="JAMPKK010000026">
    <property type="protein sequence ID" value="MEP0865421.1"/>
    <property type="molecule type" value="Genomic_DNA"/>
</dbReference>
<keyword evidence="2" id="KW-1185">Reference proteome</keyword>
<sequence>MQNVNLAVLKYLKPESGAVEIRKVEVTAKIHSNEAALDEIWSFVGFRIQAAKLHRV</sequence>
<name>A0ABV0JPP2_9CYAN</name>
<dbReference type="Proteomes" id="UP001442494">
    <property type="component" value="Unassembled WGS sequence"/>
</dbReference>
<proteinExistence type="predicted"/>
<evidence type="ECO:0000313" key="1">
    <source>
        <dbReference type="EMBL" id="MEP0865421.1"/>
    </source>
</evidence>